<dbReference type="AlphaFoldDB" id="S9S8G5"/>
<evidence type="ECO:0000256" key="1">
    <source>
        <dbReference type="SAM" id="Phobius"/>
    </source>
</evidence>
<keyword evidence="1" id="KW-1133">Transmembrane helix</keyword>
<dbReference type="RefSeq" id="WP_021097363.1">
    <property type="nucleotide sequence ID" value="NZ_KE557320.1"/>
</dbReference>
<evidence type="ECO:0000313" key="3">
    <source>
        <dbReference type="Proteomes" id="UP000015346"/>
    </source>
</evidence>
<feature type="transmembrane region" description="Helical" evidence="1">
    <location>
        <begin position="79"/>
        <end position="101"/>
    </location>
</feature>
<feature type="transmembrane region" description="Helical" evidence="1">
    <location>
        <begin position="20"/>
        <end position="41"/>
    </location>
</feature>
<proteinExistence type="predicted"/>
<dbReference type="STRING" id="1123069.ruthe_01270"/>
<keyword evidence="1" id="KW-0472">Membrane</keyword>
<dbReference type="HOGENOM" id="CLU_141669_0_0_5"/>
<comment type="caution">
    <text evidence="2">The sequence shown here is derived from an EMBL/GenBank/DDBJ whole genome shotgun (WGS) entry which is preliminary data.</text>
</comment>
<keyword evidence="3" id="KW-1185">Reference proteome</keyword>
<name>S9S8G5_9RHOB</name>
<dbReference type="EMBL" id="AOLV01000010">
    <property type="protein sequence ID" value="EPX86455.1"/>
    <property type="molecule type" value="Genomic_DNA"/>
</dbReference>
<organism evidence="2 3">
    <name type="scientific">Rubellimicrobium thermophilum DSM 16684</name>
    <dbReference type="NCBI Taxonomy" id="1123069"/>
    <lineage>
        <taxon>Bacteria</taxon>
        <taxon>Pseudomonadati</taxon>
        <taxon>Pseudomonadota</taxon>
        <taxon>Alphaproteobacteria</taxon>
        <taxon>Rhodobacterales</taxon>
        <taxon>Roseobacteraceae</taxon>
        <taxon>Rubellimicrobium</taxon>
    </lineage>
</organism>
<protein>
    <recommendedName>
        <fullName evidence="4">Ion channel</fullName>
    </recommendedName>
</protein>
<gene>
    <name evidence="2" type="ORF">ruthe_01270</name>
</gene>
<reference evidence="2 3" key="1">
    <citation type="journal article" date="2013" name="Stand. Genomic Sci.">
        <title>Genome sequence of the reddish-pigmented Rubellimicrobium thermophilum type strain (DSM 16684(T)), a member of the Roseobacter clade.</title>
        <authorList>
            <person name="Fiebig A."/>
            <person name="Riedel T."/>
            <person name="Gronow S."/>
            <person name="Petersen J."/>
            <person name="Klenk H.P."/>
            <person name="Goker M."/>
        </authorList>
    </citation>
    <scope>NUCLEOTIDE SEQUENCE [LARGE SCALE GENOMIC DNA]</scope>
    <source>
        <strain evidence="2 3">DSM 16684</strain>
    </source>
</reference>
<dbReference type="SUPFAM" id="SSF81324">
    <property type="entry name" value="Voltage-gated potassium channels"/>
    <property type="match status" value="1"/>
</dbReference>
<sequence>MRARGPIRLHTRAEFAARLLRFVLVALAFLGLSLGLGVLGYRSLAGLSWVDALFNATMILTGMGPAAEMPDDRAKLFAAAYAIFGGAVYPAVTAIILYPLVHRMMAVLHIQAQGSNDP</sequence>
<dbReference type="OrthoDB" id="465094at2"/>
<keyword evidence="1" id="KW-0812">Transmembrane</keyword>
<evidence type="ECO:0000313" key="2">
    <source>
        <dbReference type="EMBL" id="EPX86455.1"/>
    </source>
</evidence>
<evidence type="ECO:0008006" key="4">
    <source>
        <dbReference type="Google" id="ProtNLM"/>
    </source>
</evidence>
<accession>S9S8G5</accession>
<dbReference type="Proteomes" id="UP000015346">
    <property type="component" value="Unassembled WGS sequence"/>
</dbReference>